<dbReference type="EMBL" id="LLXL01001078">
    <property type="protein sequence ID" value="PKK66544.1"/>
    <property type="molecule type" value="Genomic_DNA"/>
</dbReference>
<protein>
    <submittedName>
        <fullName evidence="3">Uncharacterized protein</fullName>
    </submittedName>
</protein>
<name>A0A2N1MY13_9GLOM</name>
<evidence type="ECO:0000313" key="3">
    <source>
        <dbReference type="EMBL" id="PKK66544.1"/>
    </source>
</evidence>
<sequence length="186" mass="21052">MVQINNTRELRTTTSTYYILGYIYASARREREAITIEKRRIQKEEAAKQKADKAAANTLRQQKSNGIPHQTSPLDDTDTGNLMHIDSNDAVPSTSISIASPSISSTTFTFKNQPYTYAFTHLPEKNNVLLKRSPLLSDSGDENASHNKRRKDNILDELDTPTFGSKRRVYITLFPSDRLPFSRTTP</sequence>
<reference evidence="3 4" key="1">
    <citation type="submission" date="2016-04" db="EMBL/GenBank/DDBJ databases">
        <title>Genome analyses suggest a sexual origin of heterokaryosis in a supposedly ancient asexual fungus.</title>
        <authorList>
            <person name="Ropars J."/>
            <person name="Sedzielewska K."/>
            <person name="Noel J."/>
            <person name="Charron P."/>
            <person name="Farinelli L."/>
            <person name="Marton T."/>
            <person name="Kruger M."/>
            <person name="Pelin A."/>
            <person name="Brachmann A."/>
            <person name="Corradi N."/>
        </authorList>
    </citation>
    <scope>NUCLEOTIDE SEQUENCE [LARGE SCALE GENOMIC DNA]</scope>
    <source>
        <strain evidence="3 4">C2</strain>
    </source>
</reference>
<organism evidence="3 4">
    <name type="scientific">Rhizophagus irregularis</name>
    <dbReference type="NCBI Taxonomy" id="588596"/>
    <lineage>
        <taxon>Eukaryota</taxon>
        <taxon>Fungi</taxon>
        <taxon>Fungi incertae sedis</taxon>
        <taxon>Mucoromycota</taxon>
        <taxon>Glomeromycotina</taxon>
        <taxon>Glomeromycetes</taxon>
        <taxon>Glomerales</taxon>
        <taxon>Glomeraceae</taxon>
        <taxon>Rhizophagus</taxon>
    </lineage>
</organism>
<dbReference type="VEuPathDB" id="FungiDB:RhiirA1_475761"/>
<dbReference type="AlphaFoldDB" id="A0A2N1MY13"/>
<feature type="region of interest" description="Disordered" evidence="1">
    <location>
        <begin position="134"/>
        <end position="159"/>
    </location>
</feature>
<dbReference type="VEuPathDB" id="FungiDB:RhiirFUN_021440"/>
<dbReference type="Proteomes" id="UP000233469">
    <property type="component" value="Unassembled WGS sequence"/>
</dbReference>
<proteinExistence type="predicted"/>
<feature type="region of interest" description="Disordered" evidence="1">
    <location>
        <begin position="55"/>
        <end position="78"/>
    </location>
</feature>
<dbReference type="EMBL" id="LLXL01002029">
    <property type="protein sequence ID" value="PKK62074.1"/>
    <property type="molecule type" value="Genomic_DNA"/>
</dbReference>
<feature type="compositionally biased region" description="Polar residues" evidence="1">
    <location>
        <begin position="58"/>
        <end position="74"/>
    </location>
</feature>
<evidence type="ECO:0000256" key="1">
    <source>
        <dbReference type="SAM" id="MobiDB-lite"/>
    </source>
</evidence>
<accession>A0A2N1MY13</accession>
<evidence type="ECO:0000313" key="4">
    <source>
        <dbReference type="Proteomes" id="UP000233469"/>
    </source>
</evidence>
<gene>
    <name evidence="3" type="ORF">RhiirC2_784646</name>
    <name evidence="2" type="ORF">RhiirC2_790904</name>
</gene>
<evidence type="ECO:0000313" key="2">
    <source>
        <dbReference type="EMBL" id="PKK62074.1"/>
    </source>
</evidence>
<comment type="caution">
    <text evidence="3">The sequence shown here is derived from an EMBL/GenBank/DDBJ whole genome shotgun (WGS) entry which is preliminary data.</text>
</comment>
<reference evidence="3 4" key="2">
    <citation type="submission" date="2017-10" db="EMBL/GenBank/DDBJ databases">
        <title>Extensive intraspecific genome diversity in a model arbuscular mycorrhizal fungus.</title>
        <authorList>
            <person name="Chen E.C.H."/>
            <person name="Morin E."/>
            <person name="Baudet D."/>
            <person name="Noel J."/>
            <person name="Ndikumana S."/>
            <person name="Charron P."/>
            <person name="St-Onge C."/>
            <person name="Giorgi J."/>
            <person name="Grigoriev I.V."/>
            <person name="Roux C."/>
            <person name="Martin F.M."/>
            <person name="Corradi N."/>
        </authorList>
    </citation>
    <scope>NUCLEOTIDE SEQUENCE [LARGE SCALE GENOMIC DNA]</scope>
    <source>
        <strain evidence="3 4">C2</strain>
    </source>
</reference>
<dbReference type="VEuPathDB" id="FungiDB:FUN_009638"/>